<comment type="caution">
    <text evidence="3">The sequence shown here is derived from an EMBL/GenBank/DDBJ whole genome shotgun (WGS) entry which is preliminary data.</text>
</comment>
<dbReference type="eggNOG" id="ENOG5030E2A">
    <property type="taxonomic scope" value="Bacteria"/>
</dbReference>
<name>A0A0A3IAR4_9BACL</name>
<evidence type="ECO:0008006" key="5">
    <source>
        <dbReference type="Google" id="ProtNLM"/>
    </source>
</evidence>
<sequence>MKIKFLPSLFYAFLLMLLLVGCSASNETEAQNDKQSEVTSEQEKDNDQESNKENKESSKENDEESYDDSDLIEAVETSPVYPEITFQNINWFWGSPDRQPTGGIWVYTSETIPSGYESTVDWETKDLLLVQVNDPKYIDHSMDFKALQKIDDDIVKIVVSLKQDDTKTDKEVARRYASVDKGELEGKKFLVETVEGDKVDVGLNVKTSEISGSEAE</sequence>
<dbReference type="EMBL" id="JPVN01000003">
    <property type="protein sequence ID" value="KGR79908.1"/>
    <property type="molecule type" value="Genomic_DNA"/>
</dbReference>
<reference evidence="3 4" key="1">
    <citation type="submission" date="2014-02" db="EMBL/GenBank/DDBJ databases">
        <title>Draft genome sequence of Lysinibacillus manganicus DSM 26584T.</title>
        <authorList>
            <person name="Zhang F."/>
            <person name="Wang G."/>
            <person name="Zhang L."/>
        </authorList>
    </citation>
    <scope>NUCLEOTIDE SEQUENCE [LARGE SCALE GENOMIC DNA]</scope>
    <source>
        <strain evidence="3 4">DSM 26584</strain>
    </source>
</reference>
<keyword evidence="2" id="KW-0732">Signal</keyword>
<keyword evidence="4" id="KW-1185">Reference proteome</keyword>
<dbReference type="RefSeq" id="WP_036182615.1">
    <property type="nucleotide sequence ID" value="NZ_AVDA01000003.1"/>
</dbReference>
<proteinExistence type="predicted"/>
<evidence type="ECO:0000313" key="4">
    <source>
        <dbReference type="Proteomes" id="UP000030416"/>
    </source>
</evidence>
<gene>
    <name evidence="3" type="ORF">CD29_02815</name>
</gene>
<evidence type="ECO:0000256" key="1">
    <source>
        <dbReference type="SAM" id="MobiDB-lite"/>
    </source>
</evidence>
<protein>
    <recommendedName>
        <fullName evidence="5">Lipoprotein</fullName>
    </recommendedName>
</protein>
<feature type="chain" id="PRO_5038903242" description="Lipoprotein" evidence="2">
    <location>
        <begin position="25"/>
        <end position="216"/>
    </location>
</feature>
<dbReference type="PROSITE" id="PS51257">
    <property type="entry name" value="PROKAR_LIPOPROTEIN"/>
    <property type="match status" value="1"/>
</dbReference>
<dbReference type="AlphaFoldDB" id="A0A0A3IAR4"/>
<evidence type="ECO:0000313" key="3">
    <source>
        <dbReference type="EMBL" id="KGR79908.1"/>
    </source>
</evidence>
<accession>A0A0A3IAR4</accession>
<dbReference type="Proteomes" id="UP000030416">
    <property type="component" value="Unassembled WGS sequence"/>
</dbReference>
<dbReference type="OrthoDB" id="2991525at2"/>
<organism evidence="3 4">
    <name type="scientific">Ureibacillus manganicus DSM 26584</name>
    <dbReference type="NCBI Taxonomy" id="1384049"/>
    <lineage>
        <taxon>Bacteria</taxon>
        <taxon>Bacillati</taxon>
        <taxon>Bacillota</taxon>
        <taxon>Bacilli</taxon>
        <taxon>Bacillales</taxon>
        <taxon>Caryophanaceae</taxon>
        <taxon>Ureibacillus</taxon>
    </lineage>
</organism>
<feature type="signal peptide" evidence="2">
    <location>
        <begin position="1"/>
        <end position="24"/>
    </location>
</feature>
<feature type="compositionally biased region" description="Basic and acidic residues" evidence="1">
    <location>
        <begin position="31"/>
        <end position="60"/>
    </location>
</feature>
<feature type="region of interest" description="Disordered" evidence="1">
    <location>
        <begin position="26"/>
        <end position="72"/>
    </location>
</feature>
<evidence type="ECO:0000256" key="2">
    <source>
        <dbReference type="SAM" id="SignalP"/>
    </source>
</evidence>
<feature type="compositionally biased region" description="Acidic residues" evidence="1">
    <location>
        <begin position="61"/>
        <end position="72"/>
    </location>
</feature>